<evidence type="ECO:0000313" key="6">
    <source>
        <dbReference type="EMBL" id="AQS39822.1"/>
    </source>
</evidence>
<dbReference type="InterPro" id="IPR032874">
    <property type="entry name" value="DDE_dom"/>
</dbReference>
<dbReference type="GO" id="GO:0006310">
    <property type="term" value="P:DNA recombination"/>
    <property type="evidence" value="ECO:0007669"/>
    <property type="project" value="UniProtKB-KW"/>
</dbReference>
<name>A0A1S6HWG8_9GAMM</name>
<gene>
    <name evidence="5" type="ORF">Sps_04689</name>
    <name evidence="6" type="ORF">Sps_04739</name>
</gene>
<dbReference type="KEGG" id="spsw:Sps_04739"/>
<feature type="domain" description="Integrase catalytic" evidence="4">
    <location>
        <begin position="64"/>
        <end position="231"/>
    </location>
</feature>
<reference evidence="6 7" key="1">
    <citation type="submission" date="2016-03" db="EMBL/GenBank/DDBJ databases">
        <title>Complete genome sequence of Shewanella psychrophila WP2, a deep sea bacterium isolated from west Pacific sediment.</title>
        <authorList>
            <person name="Xu G."/>
            <person name="Jian H."/>
        </authorList>
    </citation>
    <scope>NUCLEOTIDE SEQUENCE [LARGE SCALE GENOMIC DNA]</scope>
    <source>
        <strain evidence="6 7">WP2</strain>
    </source>
</reference>
<dbReference type="PANTHER" id="PTHR35528">
    <property type="entry name" value="BLL1675 PROTEIN"/>
    <property type="match status" value="1"/>
</dbReference>
<sequence>MTLFKYRQFSHDIIIWAVRWYCKYGISYRELEEMLSERGINVDHSTIYRWVQRYAPEIEKRLRWYWKPKAGLSWKVDETYIKVKGKWVYLYRAVDKQGHTVDFYLSSRRNAKAAKRFLSKALKGLKCWECPSAINTDKAASYAVAITELKQEGKCPEALEHRQIKYLNNAVEADHGKLKRLINPVRGFKSMKTAYATIKGFEVMHMFKKGQFNIWLSGQGIAGEIRLITDALVNY</sequence>
<evidence type="ECO:0000256" key="1">
    <source>
        <dbReference type="ARBA" id="ARBA00022578"/>
    </source>
</evidence>
<dbReference type="OrthoDB" id="4315389at2"/>
<dbReference type="AlphaFoldDB" id="A0A1S6HWG8"/>
<evidence type="ECO:0000313" key="7">
    <source>
        <dbReference type="Proteomes" id="UP000189545"/>
    </source>
</evidence>
<dbReference type="InterPro" id="IPR001584">
    <property type="entry name" value="Integrase_cat-core"/>
</dbReference>
<dbReference type="KEGG" id="spsw:Sps_04689"/>
<accession>A0A1S6HWG8</accession>
<evidence type="ECO:0000256" key="3">
    <source>
        <dbReference type="ARBA" id="ARBA00023172"/>
    </source>
</evidence>
<proteinExistence type="predicted"/>
<dbReference type="EMBL" id="CP014782">
    <property type="protein sequence ID" value="AQS39822.1"/>
    <property type="molecule type" value="Genomic_DNA"/>
</dbReference>
<dbReference type="STRING" id="225848.Sps_04689"/>
<evidence type="ECO:0000259" key="4">
    <source>
        <dbReference type="PROSITE" id="PS50994"/>
    </source>
</evidence>
<dbReference type="InterPro" id="IPR047930">
    <property type="entry name" value="Transpos_IS6"/>
</dbReference>
<dbReference type="EMBL" id="CP014782">
    <property type="protein sequence ID" value="AQS39772.1"/>
    <property type="molecule type" value="Genomic_DNA"/>
</dbReference>
<dbReference type="RefSeq" id="WP_077754617.1">
    <property type="nucleotide sequence ID" value="NZ_CP014782.1"/>
</dbReference>
<dbReference type="Proteomes" id="UP000189545">
    <property type="component" value="Chromosome"/>
</dbReference>
<dbReference type="Pfam" id="PF13610">
    <property type="entry name" value="DDE_Tnp_IS240"/>
    <property type="match status" value="1"/>
</dbReference>
<keyword evidence="2" id="KW-0238">DNA-binding</keyword>
<keyword evidence="1" id="KW-0815">Transposition</keyword>
<evidence type="ECO:0000313" key="5">
    <source>
        <dbReference type="EMBL" id="AQS39772.1"/>
    </source>
</evidence>
<evidence type="ECO:0000256" key="2">
    <source>
        <dbReference type="ARBA" id="ARBA00023125"/>
    </source>
</evidence>
<dbReference type="GO" id="GO:0032196">
    <property type="term" value="P:transposition"/>
    <property type="evidence" value="ECO:0007669"/>
    <property type="project" value="UniProtKB-KW"/>
</dbReference>
<dbReference type="GO" id="GO:0015074">
    <property type="term" value="P:DNA integration"/>
    <property type="evidence" value="ECO:0007669"/>
    <property type="project" value="InterPro"/>
</dbReference>
<keyword evidence="3" id="KW-0233">DNA recombination</keyword>
<dbReference type="InterPro" id="IPR052183">
    <property type="entry name" value="IS_Transposase"/>
</dbReference>
<dbReference type="GO" id="GO:0003677">
    <property type="term" value="F:DNA binding"/>
    <property type="evidence" value="ECO:0007669"/>
    <property type="project" value="UniProtKB-KW"/>
</dbReference>
<keyword evidence="7" id="KW-1185">Reference proteome</keyword>
<dbReference type="PANTHER" id="PTHR35528:SF3">
    <property type="entry name" value="BLL1675 PROTEIN"/>
    <property type="match status" value="1"/>
</dbReference>
<protein>
    <submittedName>
        <fullName evidence="6">Transposase</fullName>
    </submittedName>
</protein>
<dbReference type="PROSITE" id="PS50994">
    <property type="entry name" value="INTEGRASE"/>
    <property type="match status" value="1"/>
</dbReference>
<dbReference type="NCBIfam" id="NF033587">
    <property type="entry name" value="transpos_IS6"/>
    <property type="match status" value="1"/>
</dbReference>
<organism evidence="6 7">
    <name type="scientific">Shewanella psychrophila</name>
    <dbReference type="NCBI Taxonomy" id="225848"/>
    <lineage>
        <taxon>Bacteria</taxon>
        <taxon>Pseudomonadati</taxon>
        <taxon>Pseudomonadota</taxon>
        <taxon>Gammaproteobacteria</taxon>
        <taxon>Alteromonadales</taxon>
        <taxon>Shewanellaceae</taxon>
        <taxon>Shewanella</taxon>
    </lineage>
</organism>